<reference evidence="2" key="1">
    <citation type="submission" date="2022-07" db="EMBL/GenBank/DDBJ databases">
        <title>Phylogenomic reconstructions and comparative analyses of Kickxellomycotina fungi.</title>
        <authorList>
            <person name="Reynolds N.K."/>
            <person name="Stajich J.E."/>
            <person name="Barry K."/>
            <person name="Grigoriev I.V."/>
            <person name="Crous P."/>
            <person name="Smith M.E."/>
        </authorList>
    </citation>
    <scope>NUCLEOTIDE SEQUENCE</scope>
    <source>
        <strain evidence="2">RSA 476</strain>
    </source>
</reference>
<dbReference type="Proteomes" id="UP001140074">
    <property type="component" value="Unassembled WGS sequence"/>
</dbReference>
<feature type="region of interest" description="Disordered" evidence="1">
    <location>
        <begin position="68"/>
        <end position="111"/>
    </location>
</feature>
<protein>
    <submittedName>
        <fullName evidence="2">Uncharacterized protein</fullName>
    </submittedName>
</protein>
<feature type="compositionally biased region" description="Basic and acidic residues" evidence="1">
    <location>
        <begin position="72"/>
        <end position="89"/>
    </location>
</feature>
<keyword evidence="3" id="KW-1185">Reference proteome</keyword>
<comment type="caution">
    <text evidence="2">The sequence shown here is derived from an EMBL/GenBank/DDBJ whole genome shotgun (WGS) entry which is preliminary data.</text>
</comment>
<feature type="region of interest" description="Disordered" evidence="1">
    <location>
        <begin position="225"/>
        <end position="249"/>
    </location>
</feature>
<accession>A0A9W8INX7</accession>
<proteinExistence type="predicted"/>
<organism evidence="2 3">
    <name type="scientific">Coemansia aciculifera</name>
    <dbReference type="NCBI Taxonomy" id="417176"/>
    <lineage>
        <taxon>Eukaryota</taxon>
        <taxon>Fungi</taxon>
        <taxon>Fungi incertae sedis</taxon>
        <taxon>Zoopagomycota</taxon>
        <taxon>Kickxellomycotina</taxon>
        <taxon>Kickxellomycetes</taxon>
        <taxon>Kickxellales</taxon>
        <taxon>Kickxellaceae</taxon>
        <taxon>Coemansia</taxon>
    </lineage>
</organism>
<gene>
    <name evidence="2" type="ORF">GGH94_000845</name>
</gene>
<evidence type="ECO:0000313" key="2">
    <source>
        <dbReference type="EMBL" id="KAJ2867456.1"/>
    </source>
</evidence>
<evidence type="ECO:0000313" key="3">
    <source>
        <dbReference type="Proteomes" id="UP001140074"/>
    </source>
</evidence>
<dbReference type="PANTHER" id="PTHR16537">
    <property type="entry name" value="SJOEGREN SYNDROME/SCLERODERMA AUTOANTIGEN 1"/>
    <property type="match status" value="1"/>
</dbReference>
<evidence type="ECO:0000256" key="1">
    <source>
        <dbReference type="SAM" id="MobiDB-lite"/>
    </source>
</evidence>
<dbReference type="InterPro" id="IPR009563">
    <property type="entry name" value="SSSCA1"/>
</dbReference>
<dbReference type="PANTHER" id="PTHR16537:SF1">
    <property type="entry name" value="PROTEIN ZNRD2"/>
    <property type="match status" value="1"/>
</dbReference>
<dbReference type="EMBL" id="JANBUY010000018">
    <property type="protein sequence ID" value="KAJ2867456.1"/>
    <property type="molecule type" value="Genomic_DNA"/>
</dbReference>
<sequence>MAISKLDTITGRMSKLMLRRWPMLAEQCPESGCNAPLMRDPESGSTKCVWHDARELFPDELTELEALPMVPLHDRRKDDEKLSPKSNHGDDDDTTTASATIADKSVDQDTLHTEESMAASLARQRKREQSDLASQRIAKRLLQGWAMIDQACPNESCYSVPLVQDREKTQLCVVCGQHYMDEDAYAKKFGALAPATTPSSSNSHPAPENKPLARQVLADLPTPVTAATASSDKTAARSPDVEARPAKRRHRSAAVGVAVKALEDKLAKLSAQLAEATDCRDICSISKAIGACARAIHECQAPKQQN</sequence>
<dbReference type="AlphaFoldDB" id="A0A9W8INX7"/>
<dbReference type="Pfam" id="PF06677">
    <property type="entry name" value="Auto_anti-p27"/>
    <property type="match status" value="2"/>
</dbReference>
<feature type="compositionally biased region" description="Low complexity" evidence="1">
    <location>
        <begin position="225"/>
        <end position="238"/>
    </location>
</feature>
<name>A0A9W8INX7_9FUNG</name>
<dbReference type="InterPro" id="IPR051888">
    <property type="entry name" value="UPF0148_domain"/>
</dbReference>